<sequence>MTFIGEDGVDSGALRKEFLTEKISGVEKRLFLGQRAKSPQYSNSDLDNGLFRLMSNNLMSQLNMKGHGTNKAFQKAALYTTLLEAVKKWDSKYTDHIIGKATKEPDDTSAFTRINNRQNKRARGGGGEVQEGIGRLGPVGTRYDYNCTASQYAPVKRWQMTNQAHPACSCRKVTFMRTSLYDGYIVRRNGVKTITRRVNRLYSI</sequence>
<dbReference type="Proteomes" id="UP000324632">
    <property type="component" value="Chromosome 2"/>
</dbReference>
<evidence type="ECO:0000313" key="1">
    <source>
        <dbReference type="EMBL" id="KAA0724039.1"/>
    </source>
</evidence>
<dbReference type="EMBL" id="SOYY01000002">
    <property type="protein sequence ID" value="KAA0724039.1"/>
    <property type="molecule type" value="Genomic_DNA"/>
</dbReference>
<accession>A0A5A9PSM4</accession>
<protein>
    <recommendedName>
        <fullName evidence="3">HECT domain-containing protein</fullName>
    </recommendedName>
</protein>
<comment type="caution">
    <text evidence="1">The sequence shown here is derived from an EMBL/GenBank/DDBJ whole genome shotgun (WGS) entry which is preliminary data.</text>
</comment>
<reference evidence="1 2" key="1">
    <citation type="journal article" date="2019" name="Mol. Ecol. Resour.">
        <title>Chromosome-level genome assembly of Triplophysa tibetana, a fish adapted to the harsh high-altitude environment of the Tibetan Plateau.</title>
        <authorList>
            <person name="Yang X."/>
            <person name="Liu H."/>
            <person name="Ma Z."/>
            <person name="Zou Y."/>
            <person name="Zou M."/>
            <person name="Mao Y."/>
            <person name="Li X."/>
            <person name="Wang H."/>
            <person name="Chen T."/>
            <person name="Wang W."/>
            <person name="Yang R."/>
        </authorList>
    </citation>
    <scope>NUCLEOTIDE SEQUENCE [LARGE SCALE GENOMIC DNA]</scope>
    <source>
        <strain evidence="1">TTIB1903HZAU</strain>
        <tissue evidence="1">Muscle</tissue>
    </source>
</reference>
<gene>
    <name evidence="1" type="ORF">E1301_Tti021650</name>
</gene>
<keyword evidence="2" id="KW-1185">Reference proteome</keyword>
<evidence type="ECO:0000313" key="2">
    <source>
        <dbReference type="Proteomes" id="UP000324632"/>
    </source>
</evidence>
<dbReference type="AlphaFoldDB" id="A0A5A9PSM4"/>
<organism evidence="1 2">
    <name type="scientific">Triplophysa tibetana</name>
    <dbReference type="NCBI Taxonomy" id="1572043"/>
    <lineage>
        <taxon>Eukaryota</taxon>
        <taxon>Metazoa</taxon>
        <taxon>Chordata</taxon>
        <taxon>Craniata</taxon>
        <taxon>Vertebrata</taxon>
        <taxon>Euteleostomi</taxon>
        <taxon>Actinopterygii</taxon>
        <taxon>Neopterygii</taxon>
        <taxon>Teleostei</taxon>
        <taxon>Ostariophysi</taxon>
        <taxon>Cypriniformes</taxon>
        <taxon>Nemacheilidae</taxon>
        <taxon>Triplophysa</taxon>
    </lineage>
</organism>
<name>A0A5A9PSM4_9TELE</name>
<evidence type="ECO:0008006" key="3">
    <source>
        <dbReference type="Google" id="ProtNLM"/>
    </source>
</evidence>
<proteinExistence type="predicted"/>